<protein>
    <submittedName>
        <fullName evidence="1">Uncharacterized protein</fullName>
    </submittedName>
</protein>
<organism evidence="1 2">
    <name type="scientific">Actinokineospora bangkokensis</name>
    <dbReference type="NCBI Taxonomy" id="1193682"/>
    <lineage>
        <taxon>Bacteria</taxon>
        <taxon>Bacillati</taxon>
        <taxon>Actinomycetota</taxon>
        <taxon>Actinomycetes</taxon>
        <taxon>Pseudonocardiales</taxon>
        <taxon>Pseudonocardiaceae</taxon>
        <taxon>Actinokineospora</taxon>
    </lineage>
</organism>
<evidence type="ECO:0000313" key="2">
    <source>
        <dbReference type="Proteomes" id="UP000186040"/>
    </source>
</evidence>
<keyword evidence="2" id="KW-1185">Reference proteome</keyword>
<proteinExistence type="predicted"/>
<dbReference type="EMBL" id="MKQR01000001">
    <property type="protein sequence ID" value="OLR95591.1"/>
    <property type="molecule type" value="Genomic_DNA"/>
</dbReference>
<evidence type="ECO:0000313" key="1">
    <source>
        <dbReference type="EMBL" id="OLR95591.1"/>
    </source>
</evidence>
<accession>A0A1Q9LUA6</accession>
<dbReference type="AlphaFoldDB" id="A0A1Q9LUA6"/>
<comment type="caution">
    <text evidence="1">The sequence shown here is derived from an EMBL/GenBank/DDBJ whole genome shotgun (WGS) entry which is preliminary data.</text>
</comment>
<reference evidence="1 2" key="1">
    <citation type="submission" date="2016-10" db="EMBL/GenBank/DDBJ databases">
        <title>The Draft Genome Sequence of Actinokineospora bangkokensis 44EHWT reveals the biosynthetic pathway of antifungal compounds Thailandins with unusual extender unit butylmalonyl-CoA.</title>
        <authorList>
            <person name="Greule A."/>
            <person name="Intra B."/>
            <person name="Flemming S."/>
            <person name="Rommel M.G."/>
            <person name="Panbangred W."/>
            <person name="Bechthold A."/>
        </authorList>
    </citation>
    <scope>NUCLEOTIDE SEQUENCE [LARGE SCALE GENOMIC DNA]</scope>
    <source>
        <strain evidence="1 2">44EHW</strain>
    </source>
</reference>
<sequence>MVLTSAEPAPVLGPTGLGGLQLGMAKGDAMVSGELTQVPGEVGGTACAQYQLIKFPSTDGGYQVGASGTRGVEVIFAPPGVSTPEGIHLGSTLREARSAYPKLGSGGDFLRTPVPGQPDYVYLVGTGGGDTVVALALMLRDQTCIN</sequence>
<name>A0A1Q9LUA6_9PSEU</name>
<gene>
    <name evidence="1" type="ORF">BJP25_00430</name>
</gene>
<dbReference type="STRING" id="1193682.BJP25_00430"/>
<dbReference type="Proteomes" id="UP000186040">
    <property type="component" value="Unassembled WGS sequence"/>
</dbReference>